<dbReference type="PANTHER" id="PTHR22950:SF366">
    <property type="entry name" value="SODIUM-COUPLED NEUTRAL AMINO ACID TRANSPORTER 6-RELATED"/>
    <property type="match status" value="1"/>
</dbReference>
<dbReference type="CTD" id="145389"/>
<evidence type="ECO:0000259" key="11">
    <source>
        <dbReference type="Pfam" id="PF01490"/>
    </source>
</evidence>
<dbReference type="RefSeq" id="XP_012693537.1">
    <property type="nucleotide sequence ID" value="XM_012838083.3"/>
</dbReference>
<feature type="domain" description="Amino acid transporter transmembrane" evidence="11">
    <location>
        <begin position="34"/>
        <end position="441"/>
    </location>
</feature>
<evidence type="ECO:0000313" key="13">
    <source>
        <dbReference type="RefSeq" id="XP_012693537.1"/>
    </source>
</evidence>
<dbReference type="Gene3D" id="1.20.1740.10">
    <property type="entry name" value="Amino acid/polyamine transporter I"/>
    <property type="match status" value="1"/>
</dbReference>
<accession>A0A6P3WAG4</accession>
<feature type="transmembrane region" description="Helical" evidence="10">
    <location>
        <begin position="358"/>
        <end position="379"/>
    </location>
</feature>
<feature type="transmembrane region" description="Helical" evidence="10">
    <location>
        <begin position="419"/>
        <end position="445"/>
    </location>
</feature>
<evidence type="ECO:0000256" key="6">
    <source>
        <dbReference type="ARBA" id="ARBA00022970"/>
    </source>
</evidence>
<keyword evidence="9" id="KW-1015">Disulfide bond</keyword>
<feature type="transmembrane region" description="Helical" evidence="10">
    <location>
        <begin position="153"/>
        <end position="175"/>
    </location>
</feature>
<evidence type="ECO:0000256" key="9">
    <source>
        <dbReference type="ARBA" id="ARBA00023157"/>
    </source>
</evidence>
<keyword evidence="12" id="KW-1185">Reference proteome</keyword>
<dbReference type="Pfam" id="PF01490">
    <property type="entry name" value="Aa_trans"/>
    <property type="match status" value="1"/>
</dbReference>
<evidence type="ECO:0000256" key="2">
    <source>
        <dbReference type="ARBA" id="ARBA00008066"/>
    </source>
</evidence>
<dbReference type="KEGG" id="char:105909454"/>
<dbReference type="Proteomes" id="UP000515152">
    <property type="component" value="Chromosome 14"/>
</dbReference>
<evidence type="ECO:0000256" key="5">
    <source>
        <dbReference type="ARBA" id="ARBA00022692"/>
    </source>
</evidence>
<organism evidence="12 13">
    <name type="scientific">Clupea harengus</name>
    <name type="common">Atlantic herring</name>
    <dbReference type="NCBI Taxonomy" id="7950"/>
    <lineage>
        <taxon>Eukaryota</taxon>
        <taxon>Metazoa</taxon>
        <taxon>Chordata</taxon>
        <taxon>Craniata</taxon>
        <taxon>Vertebrata</taxon>
        <taxon>Euteleostomi</taxon>
        <taxon>Actinopterygii</taxon>
        <taxon>Neopterygii</taxon>
        <taxon>Teleostei</taxon>
        <taxon>Clupei</taxon>
        <taxon>Clupeiformes</taxon>
        <taxon>Clupeoidei</taxon>
        <taxon>Clupeidae</taxon>
        <taxon>Clupea</taxon>
    </lineage>
</organism>
<feature type="transmembrane region" description="Helical" evidence="10">
    <location>
        <begin position="181"/>
        <end position="202"/>
    </location>
</feature>
<feature type="transmembrane region" description="Helical" evidence="10">
    <location>
        <begin position="318"/>
        <end position="338"/>
    </location>
</feature>
<dbReference type="GO" id="GO:0005886">
    <property type="term" value="C:plasma membrane"/>
    <property type="evidence" value="ECO:0007669"/>
    <property type="project" value="UniProtKB-SubCell"/>
</dbReference>
<feature type="transmembrane region" description="Helical" evidence="10">
    <location>
        <begin position="109"/>
        <end position="132"/>
    </location>
</feature>
<feature type="transmembrane region" description="Helical" evidence="10">
    <location>
        <begin position="275"/>
        <end position="298"/>
    </location>
</feature>
<comment type="similarity">
    <text evidence="2">Belongs to the amino acid/polyamine transporter 2 family.</text>
</comment>
<keyword evidence="6" id="KW-0029">Amino-acid transport</keyword>
<protein>
    <submittedName>
        <fullName evidence="13">Probable sodium-coupled neutral amino acid transporter 6 isoform X1</fullName>
    </submittedName>
</protein>
<reference evidence="13" key="1">
    <citation type="submission" date="2025-08" db="UniProtKB">
        <authorList>
            <consortium name="RefSeq"/>
        </authorList>
    </citation>
    <scope>IDENTIFICATION</scope>
</reference>
<keyword evidence="8 10" id="KW-0472">Membrane</keyword>
<dbReference type="GeneID" id="105909454"/>
<keyword evidence="4" id="KW-1003">Cell membrane</keyword>
<evidence type="ECO:0000256" key="4">
    <source>
        <dbReference type="ARBA" id="ARBA00022475"/>
    </source>
</evidence>
<dbReference type="PANTHER" id="PTHR22950">
    <property type="entry name" value="AMINO ACID TRANSPORTER"/>
    <property type="match status" value="1"/>
</dbReference>
<dbReference type="OrthoDB" id="28208at2759"/>
<evidence type="ECO:0000256" key="7">
    <source>
        <dbReference type="ARBA" id="ARBA00022989"/>
    </source>
</evidence>
<feature type="transmembrane region" description="Helical" evidence="10">
    <location>
        <begin position="65"/>
        <end position="89"/>
    </location>
</feature>
<keyword evidence="5 10" id="KW-0812">Transmembrane</keyword>
<gene>
    <name evidence="13" type="primary">slc38a6</name>
</gene>
<comment type="subcellular location">
    <subcellularLocation>
        <location evidence="1">Cell membrane</location>
        <topology evidence="1">Multi-pass membrane protein</topology>
    </subcellularLocation>
</comment>
<evidence type="ECO:0000256" key="3">
    <source>
        <dbReference type="ARBA" id="ARBA00022448"/>
    </source>
</evidence>
<feature type="transmembrane region" description="Helical" evidence="10">
    <location>
        <begin position="385"/>
        <end position="407"/>
    </location>
</feature>
<evidence type="ECO:0000256" key="1">
    <source>
        <dbReference type="ARBA" id="ARBA00004651"/>
    </source>
</evidence>
<dbReference type="GO" id="GO:0015186">
    <property type="term" value="F:L-glutamine transmembrane transporter activity"/>
    <property type="evidence" value="ECO:0007669"/>
    <property type="project" value="TreeGrafter"/>
</dbReference>
<keyword evidence="7 10" id="KW-1133">Transmembrane helix</keyword>
<feature type="transmembrane region" description="Helical" evidence="10">
    <location>
        <begin position="35"/>
        <end position="58"/>
    </location>
</feature>
<keyword evidence="3" id="KW-0813">Transport</keyword>
<dbReference type="AlphaFoldDB" id="A0A6P3WAG4"/>
<evidence type="ECO:0000313" key="12">
    <source>
        <dbReference type="Proteomes" id="UP000515152"/>
    </source>
</evidence>
<proteinExistence type="inferred from homology"/>
<evidence type="ECO:0000256" key="10">
    <source>
        <dbReference type="SAM" id="Phobius"/>
    </source>
</evidence>
<sequence length="448" mass="48848">MNRNINTDIQSDYRPIDGDDDQSTPLLGTMQGGNASFQACVFNMMNAIMGSGILGLAYAMASTGIVGFSILLIVVSSLATYSIHLLLTLCDQTGVSSYEDLGGRAFGKFGKILVAISIIIQNIGAMASYMFILKTEFPASISGFLSPDHTRDVWYEDGTILIILVTVCVVLPLAILPKIGFLGYTSILAFLFMLFFTVVVVLKKWSIPCPLPVNGTLSLYEVSSNLSECTPKLFVLTSQSAYAVPTMAFSFLCHTAVLPIYCELQRPTKKRMQKVTNISIALSFLLYFISALFGYLTFFDKVDSELLLGYDAYLSRDILVMLVRLAILLAVLLTVPLIHFPTRKAVQLLVKGDNPFSWFSHSLTTILLLTIVLLLAIFVPDIRNVYGVVGSTTSTCLLFVFPGLFFLKMSSHPLLSLPAIGAVCLVAIGVLVGLLSLCIIIVSWAQNS</sequence>
<name>A0A6P3WAG4_CLUHA</name>
<evidence type="ECO:0000256" key="8">
    <source>
        <dbReference type="ARBA" id="ARBA00023136"/>
    </source>
</evidence>
<dbReference type="InterPro" id="IPR013057">
    <property type="entry name" value="AA_transpt_TM"/>
</dbReference>